<dbReference type="AlphaFoldDB" id="A0AAV3NPT5"/>
<keyword evidence="3" id="KW-1185">Reference proteome</keyword>
<dbReference type="GO" id="GO:0004523">
    <property type="term" value="F:RNA-DNA hybrid ribonuclease activity"/>
    <property type="evidence" value="ECO:0007669"/>
    <property type="project" value="InterPro"/>
</dbReference>
<comment type="caution">
    <text evidence="2">The sequence shown here is derived from an EMBL/GenBank/DDBJ whole genome shotgun (WGS) entry which is preliminary data.</text>
</comment>
<name>A0AAV3NPT5_LITER</name>
<evidence type="ECO:0000259" key="1">
    <source>
        <dbReference type="Pfam" id="PF13456"/>
    </source>
</evidence>
<sequence length="88" mass="9734">MTPPSIPRRHNLLLQNSQITPPSNIGIILGSKIQQTTFSSFLTSGKDVDGGIEFAWENGWHRVVLESDSKQLVEVLTGHQQVPAELEI</sequence>
<dbReference type="EMBL" id="BAABME010015391">
    <property type="protein sequence ID" value="GAA0140938.1"/>
    <property type="molecule type" value="Genomic_DNA"/>
</dbReference>
<evidence type="ECO:0000313" key="3">
    <source>
        <dbReference type="Proteomes" id="UP001454036"/>
    </source>
</evidence>
<proteinExistence type="predicted"/>
<dbReference type="Pfam" id="PF13456">
    <property type="entry name" value="RVT_3"/>
    <property type="match status" value="1"/>
</dbReference>
<dbReference type="InterPro" id="IPR002156">
    <property type="entry name" value="RNaseH_domain"/>
</dbReference>
<organism evidence="2 3">
    <name type="scientific">Lithospermum erythrorhizon</name>
    <name type="common">Purple gromwell</name>
    <name type="synonym">Lithospermum officinale var. erythrorhizon</name>
    <dbReference type="NCBI Taxonomy" id="34254"/>
    <lineage>
        <taxon>Eukaryota</taxon>
        <taxon>Viridiplantae</taxon>
        <taxon>Streptophyta</taxon>
        <taxon>Embryophyta</taxon>
        <taxon>Tracheophyta</taxon>
        <taxon>Spermatophyta</taxon>
        <taxon>Magnoliopsida</taxon>
        <taxon>eudicotyledons</taxon>
        <taxon>Gunneridae</taxon>
        <taxon>Pentapetalae</taxon>
        <taxon>asterids</taxon>
        <taxon>lamiids</taxon>
        <taxon>Boraginales</taxon>
        <taxon>Boraginaceae</taxon>
        <taxon>Boraginoideae</taxon>
        <taxon>Lithospermeae</taxon>
        <taxon>Lithospermum</taxon>
    </lineage>
</organism>
<accession>A0AAV3NPT5</accession>
<evidence type="ECO:0000313" key="2">
    <source>
        <dbReference type="EMBL" id="GAA0140938.1"/>
    </source>
</evidence>
<dbReference type="Proteomes" id="UP001454036">
    <property type="component" value="Unassembled WGS sequence"/>
</dbReference>
<dbReference type="GO" id="GO:0003676">
    <property type="term" value="F:nucleic acid binding"/>
    <property type="evidence" value="ECO:0007669"/>
    <property type="project" value="InterPro"/>
</dbReference>
<feature type="domain" description="RNase H type-1" evidence="1">
    <location>
        <begin position="31"/>
        <end position="81"/>
    </location>
</feature>
<protein>
    <recommendedName>
        <fullName evidence="1">RNase H type-1 domain-containing protein</fullName>
    </recommendedName>
</protein>
<reference evidence="2 3" key="1">
    <citation type="submission" date="2024-01" db="EMBL/GenBank/DDBJ databases">
        <title>The complete chloroplast genome sequence of Lithospermum erythrorhizon: insights into the phylogenetic relationship among Boraginaceae species and the maternal lineages of purple gromwells.</title>
        <authorList>
            <person name="Okada T."/>
            <person name="Watanabe K."/>
        </authorList>
    </citation>
    <scope>NUCLEOTIDE SEQUENCE [LARGE SCALE GENOMIC DNA]</scope>
</reference>
<gene>
    <name evidence="2" type="ORF">LIER_35308</name>
</gene>